<evidence type="ECO:0000256" key="4">
    <source>
        <dbReference type="ARBA" id="ARBA00022737"/>
    </source>
</evidence>
<dbReference type="GO" id="GO:0000146">
    <property type="term" value="F:microfilament motor activity"/>
    <property type="evidence" value="ECO:0007669"/>
    <property type="project" value="TreeGrafter"/>
</dbReference>
<evidence type="ECO:0000256" key="2">
    <source>
        <dbReference type="ARBA" id="ARBA00004316"/>
    </source>
</evidence>
<evidence type="ECO:0000256" key="3">
    <source>
        <dbReference type="ARBA" id="ARBA00022490"/>
    </source>
</evidence>
<comment type="subcellular location">
    <subcellularLocation>
        <location evidence="2">Cell projection</location>
    </subcellularLocation>
    <subcellularLocation>
        <location evidence="1">Cytoplasm</location>
        <location evidence="1">Cytoskeleton</location>
    </subcellularLocation>
</comment>
<dbReference type="InterPro" id="IPR052409">
    <property type="entry name" value="Myosin-III_kinase_activity"/>
</dbReference>
<evidence type="ECO:0000256" key="6">
    <source>
        <dbReference type="ARBA" id="ARBA00022840"/>
    </source>
</evidence>
<dbReference type="PANTHER" id="PTHR46256:SF3">
    <property type="entry name" value="MYOSIN MOTOR DOMAIN-CONTAINING PROTEIN"/>
    <property type="match status" value="1"/>
</dbReference>
<evidence type="ECO:0000256" key="8">
    <source>
        <dbReference type="ARBA" id="ARBA00023175"/>
    </source>
</evidence>
<keyword evidence="10" id="KW-0966">Cell projection</keyword>
<dbReference type="GO" id="GO:0030832">
    <property type="term" value="P:regulation of actin filament length"/>
    <property type="evidence" value="ECO:0007669"/>
    <property type="project" value="TreeGrafter"/>
</dbReference>
<dbReference type="InterPro" id="IPR001609">
    <property type="entry name" value="Myosin_head_motor_dom-like"/>
</dbReference>
<reference evidence="12" key="1">
    <citation type="journal article" date="2012" name="Nature">
        <title>The oyster genome reveals stress adaptation and complexity of shell formation.</title>
        <authorList>
            <person name="Zhang G."/>
            <person name="Fang X."/>
            <person name="Guo X."/>
            <person name="Li L."/>
            <person name="Luo R."/>
            <person name="Xu F."/>
            <person name="Yang P."/>
            <person name="Zhang L."/>
            <person name="Wang X."/>
            <person name="Qi H."/>
            <person name="Xiong Z."/>
            <person name="Que H."/>
            <person name="Xie Y."/>
            <person name="Holland P.W."/>
            <person name="Paps J."/>
            <person name="Zhu Y."/>
            <person name="Wu F."/>
            <person name="Chen Y."/>
            <person name="Wang J."/>
            <person name="Peng C."/>
            <person name="Meng J."/>
            <person name="Yang L."/>
            <person name="Liu J."/>
            <person name="Wen B."/>
            <person name="Zhang N."/>
            <person name="Huang Z."/>
            <person name="Zhu Q."/>
            <person name="Feng Y."/>
            <person name="Mount A."/>
            <person name="Hedgecock D."/>
            <person name="Xu Z."/>
            <person name="Liu Y."/>
            <person name="Domazet-Loso T."/>
            <person name="Du Y."/>
            <person name="Sun X."/>
            <person name="Zhang S."/>
            <person name="Liu B."/>
            <person name="Cheng P."/>
            <person name="Jiang X."/>
            <person name="Li J."/>
            <person name="Fan D."/>
            <person name="Wang W."/>
            <person name="Fu W."/>
            <person name="Wang T."/>
            <person name="Wang B."/>
            <person name="Zhang J."/>
            <person name="Peng Z."/>
            <person name="Li Y."/>
            <person name="Li N."/>
            <person name="Wang J."/>
            <person name="Chen M."/>
            <person name="He Y."/>
            <person name="Tan F."/>
            <person name="Song X."/>
            <person name="Zheng Q."/>
            <person name="Huang R."/>
            <person name="Yang H."/>
            <person name="Du X."/>
            <person name="Chen L."/>
            <person name="Yang M."/>
            <person name="Gaffney P.M."/>
            <person name="Wang S."/>
            <person name="Luo L."/>
            <person name="She Z."/>
            <person name="Ming Y."/>
            <person name="Huang W."/>
            <person name="Zhang S."/>
            <person name="Huang B."/>
            <person name="Zhang Y."/>
            <person name="Qu T."/>
            <person name="Ni P."/>
            <person name="Miao G."/>
            <person name="Wang J."/>
            <person name="Wang Q."/>
            <person name="Steinberg C.E."/>
            <person name="Wang H."/>
            <person name="Li N."/>
            <person name="Qian L."/>
            <person name="Zhang G."/>
            <person name="Li Y."/>
            <person name="Yang H."/>
            <person name="Liu X."/>
            <person name="Wang J."/>
            <person name="Yin Y."/>
            <person name="Wang J."/>
        </authorList>
    </citation>
    <scope>NUCLEOTIDE SEQUENCE [LARGE SCALE GENOMIC DNA]</scope>
    <source>
        <strain evidence="12">05x7-T-G4-1.051#20</strain>
    </source>
</reference>
<organism evidence="12">
    <name type="scientific">Magallana gigas</name>
    <name type="common">Pacific oyster</name>
    <name type="synonym">Crassostrea gigas</name>
    <dbReference type="NCBI Taxonomy" id="29159"/>
    <lineage>
        <taxon>Eukaryota</taxon>
        <taxon>Metazoa</taxon>
        <taxon>Spiralia</taxon>
        <taxon>Lophotrochozoa</taxon>
        <taxon>Mollusca</taxon>
        <taxon>Bivalvia</taxon>
        <taxon>Autobranchia</taxon>
        <taxon>Pteriomorphia</taxon>
        <taxon>Ostreida</taxon>
        <taxon>Ostreoidea</taxon>
        <taxon>Ostreidae</taxon>
        <taxon>Magallana</taxon>
    </lineage>
</organism>
<protein>
    <submittedName>
        <fullName evidence="12">Myosin-XVI</fullName>
    </submittedName>
</protein>
<dbReference type="Pfam" id="PF00063">
    <property type="entry name" value="Myosin_head"/>
    <property type="match status" value="1"/>
</dbReference>
<keyword evidence="11" id="KW-0009">Actin-binding</keyword>
<comment type="caution">
    <text evidence="11">Lacks conserved residue(s) required for the propagation of feature annotation.</text>
</comment>
<accession>K1Q4K6</accession>
<name>K1Q4K6_MAGGI</name>
<evidence type="ECO:0000256" key="1">
    <source>
        <dbReference type="ARBA" id="ARBA00004245"/>
    </source>
</evidence>
<dbReference type="GO" id="GO:0004674">
    <property type="term" value="F:protein serine/threonine kinase activity"/>
    <property type="evidence" value="ECO:0007669"/>
    <property type="project" value="TreeGrafter"/>
</dbReference>
<dbReference type="InterPro" id="IPR027417">
    <property type="entry name" value="P-loop_NTPase"/>
</dbReference>
<evidence type="ECO:0000313" key="12">
    <source>
        <dbReference type="EMBL" id="EKC23810.1"/>
    </source>
</evidence>
<evidence type="ECO:0000256" key="10">
    <source>
        <dbReference type="ARBA" id="ARBA00023273"/>
    </source>
</evidence>
<keyword evidence="6" id="KW-0067">ATP-binding</keyword>
<dbReference type="AlphaFoldDB" id="K1Q4K6"/>
<dbReference type="PANTHER" id="PTHR46256">
    <property type="entry name" value="AGAP011099-PA"/>
    <property type="match status" value="1"/>
</dbReference>
<dbReference type="GO" id="GO:0042995">
    <property type="term" value="C:cell projection"/>
    <property type="evidence" value="ECO:0007669"/>
    <property type="project" value="UniProtKB-SubCell"/>
</dbReference>
<keyword evidence="4" id="KW-0677">Repeat</keyword>
<dbReference type="InParanoid" id="K1Q4K6"/>
<dbReference type="PROSITE" id="PS51456">
    <property type="entry name" value="MYOSIN_MOTOR"/>
    <property type="match status" value="1"/>
</dbReference>
<dbReference type="GO" id="GO:0016459">
    <property type="term" value="C:myosin complex"/>
    <property type="evidence" value="ECO:0007669"/>
    <property type="project" value="UniProtKB-KW"/>
</dbReference>
<dbReference type="HOGENOM" id="CLU_2415426_0_0_1"/>
<evidence type="ECO:0000256" key="5">
    <source>
        <dbReference type="ARBA" id="ARBA00022741"/>
    </source>
</evidence>
<evidence type="ECO:0000256" key="7">
    <source>
        <dbReference type="ARBA" id="ARBA00023123"/>
    </source>
</evidence>
<dbReference type="InterPro" id="IPR036961">
    <property type="entry name" value="Kinesin_motor_dom_sf"/>
</dbReference>
<proteinExistence type="inferred from homology"/>
<gene>
    <name evidence="12" type="ORF">CGI_10010454</name>
</gene>
<dbReference type="GO" id="GO:0003779">
    <property type="term" value="F:actin binding"/>
    <property type="evidence" value="ECO:0007669"/>
    <property type="project" value="UniProtKB-KW"/>
</dbReference>
<dbReference type="GO" id="GO:0005524">
    <property type="term" value="F:ATP binding"/>
    <property type="evidence" value="ECO:0007669"/>
    <property type="project" value="UniProtKB-KW"/>
</dbReference>
<keyword evidence="8" id="KW-0505">Motor protein</keyword>
<dbReference type="EMBL" id="JH818604">
    <property type="protein sequence ID" value="EKC23810.1"/>
    <property type="molecule type" value="Genomic_DNA"/>
</dbReference>
<keyword evidence="5" id="KW-0547">Nucleotide-binding</keyword>
<evidence type="ECO:0000256" key="9">
    <source>
        <dbReference type="ARBA" id="ARBA00023212"/>
    </source>
</evidence>
<evidence type="ECO:0000256" key="11">
    <source>
        <dbReference type="PROSITE-ProRule" id="PRU00782"/>
    </source>
</evidence>
<keyword evidence="9" id="KW-0206">Cytoskeleton</keyword>
<keyword evidence="3" id="KW-0963">Cytoplasm</keyword>
<dbReference type="Gene3D" id="3.40.850.10">
    <property type="entry name" value="Kinesin motor domain"/>
    <property type="match status" value="1"/>
</dbReference>
<sequence>MEDPGSDLSQLDKLTEESILEAVKKRYREDKIYSSVGEDILLAVNPYKELPIYDKEFNPKLHIKCCSCVLSYGKGSHPSVMKIIIFKCNTGA</sequence>
<comment type="similarity">
    <text evidence="11">Belongs to the TRAFAC class myosin-kinesin ATPase superfamily. Myosin family.</text>
</comment>
<dbReference type="SUPFAM" id="SSF52540">
    <property type="entry name" value="P-loop containing nucleoside triphosphate hydrolases"/>
    <property type="match status" value="1"/>
</dbReference>
<keyword evidence="7 11" id="KW-0518">Myosin</keyword>